<name>A0A1R0GUV2_9FUNG</name>
<feature type="compositionally biased region" description="Polar residues" evidence="1">
    <location>
        <begin position="1"/>
        <end position="18"/>
    </location>
</feature>
<gene>
    <name evidence="2" type="ORF">AYI68_g5238</name>
</gene>
<dbReference type="AlphaFoldDB" id="A0A1R0GUV2"/>
<keyword evidence="3" id="KW-1185">Reference proteome</keyword>
<dbReference type="Proteomes" id="UP000187455">
    <property type="component" value="Unassembled WGS sequence"/>
</dbReference>
<accession>A0A1R0GUV2</accession>
<protein>
    <submittedName>
        <fullName evidence="2">Uncharacterized protein</fullName>
    </submittedName>
</protein>
<reference evidence="2 3" key="1">
    <citation type="journal article" date="2016" name="Mol. Biol. Evol.">
        <title>Genome-Wide Survey of Gut Fungi (Harpellales) Reveals the First Horizontally Transferred Ubiquitin Gene from a Mosquito Host.</title>
        <authorList>
            <person name="Wang Y."/>
            <person name="White M.M."/>
            <person name="Kvist S."/>
            <person name="Moncalvo J.M."/>
        </authorList>
    </citation>
    <scope>NUCLEOTIDE SEQUENCE [LARGE SCALE GENOMIC DNA]</scope>
    <source>
        <strain evidence="2 3">ALG-7-W6</strain>
    </source>
</reference>
<proteinExistence type="predicted"/>
<evidence type="ECO:0000313" key="2">
    <source>
        <dbReference type="EMBL" id="OLY80665.1"/>
    </source>
</evidence>
<feature type="region of interest" description="Disordered" evidence="1">
    <location>
        <begin position="1"/>
        <end position="20"/>
    </location>
</feature>
<comment type="caution">
    <text evidence="2">The sequence shown here is derived from an EMBL/GenBank/DDBJ whole genome shotgun (WGS) entry which is preliminary data.</text>
</comment>
<dbReference type="OrthoDB" id="10586556at2759"/>
<dbReference type="EMBL" id="LSSL01003273">
    <property type="protein sequence ID" value="OLY80665.1"/>
    <property type="molecule type" value="Genomic_DNA"/>
</dbReference>
<evidence type="ECO:0000313" key="3">
    <source>
        <dbReference type="Proteomes" id="UP000187455"/>
    </source>
</evidence>
<dbReference type="Gene3D" id="1.10.150.20">
    <property type="entry name" value="5' to 3' exonuclease, C-terminal subdomain"/>
    <property type="match status" value="1"/>
</dbReference>
<organism evidence="2 3">
    <name type="scientific">Smittium mucronatum</name>
    <dbReference type="NCBI Taxonomy" id="133383"/>
    <lineage>
        <taxon>Eukaryota</taxon>
        <taxon>Fungi</taxon>
        <taxon>Fungi incertae sedis</taxon>
        <taxon>Zoopagomycota</taxon>
        <taxon>Kickxellomycotina</taxon>
        <taxon>Harpellomycetes</taxon>
        <taxon>Harpellales</taxon>
        <taxon>Legeriomycetaceae</taxon>
        <taxon>Smittium</taxon>
    </lineage>
</organism>
<evidence type="ECO:0000256" key="1">
    <source>
        <dbReference type="SAM" id="MobiDB-lite"/>
    </source>
</evidence>
<sequence length="70" mass="7641">MDETLIQNTQASEGNTLQPIDDLEDAGDDFELLSIELLQKEGVSSSDVQKLKASGICTLKVRIFISLISD</sequence>